<protein>
    <submittedName>
        <fullName evidence="3">Uncharacterized protein</fullName>
    </submittedName>
</protein>
<reference evidence="3 4" key="1">
    <citation type="submission" date="2020-10" db="EMBL/GenBank/DDBJ databases">
        <title>Connecting structure to function with the recovery of over 1000 high-quality activated sludge metagenome-assembled genomes encoding full-length rRNA genes using long-read sequencing.</title>
        <authorList>
            <person name="Singleton C.M."/>
            <person name="Petriglieri F."/>
            <person name="Kristensen J.M."/>
            <person name="Kirkegaard R.H."/>
            <person name="Michaelsen T.Y."/>
            <person name="Andersen M.H."/>
            <person name="Karst S.M."/>
            <person name="Dueholm M.S."/>
            <person name="Nielsen P.H."/>
            <person name="Albertsen M."/>
        </authorList>
    </citation>
    <scope>NUCLEOTIDE SEQUENCE [LARGE SCALE GENOMIC DNA]</scope>
    <source>
        <strain evidence="3">Ribe_18-Q3-R11-54_MAXAC.273</strain>
    </source>
</reference>
<evidence type="ECO:0000256" key="2">
    <source>
        <dbReference type="SAM" id="MobiDB-lite"/>
    </source>
</evidence>
<gene>
    <name evidence="3" type="ORF">IPP15_17505</name>
</gene>
<keyword evidence="1" id="KW-0175">Coiled coil</keyword>
<proteinExistence type="predicted"/>
<comment type="caution">
    <text evidence="3">The sequence shown here is derived from an EMBL/GenBank/DDBJ whole genome shotgun (WGS) entry which is preliminary data.</text>
</comment>
<dbReference type="AlphaFoldDB" id="A0A9D7SVT1"/>
<feature type="region of interest" description="Disordered" evidence="2">
    <location>
        <begin position="16"/>
        <end position="41"/>
    </location>
</feature>
<name>A0A9D7SVT1_9BACT</name>
<evidence type="ECO:0000256" key="1">
    <source>
        <dbReference type="SAM" id="Coils"/>
    </source>
</evidence>
<accession>A0A9D7SVT1</accession>
<organism evidence="3 4">
    <name type="scientific">Candidatus Opimibacter skivensis</name>
    <dbReference type="NCBI Taxonomy" id="2982028"/>
    <lineage>
        <taxon>Bacteria</taxon>
        <taxon>Pseudomonadati</taxon>
        <taxon>Bacteroidota</taxon>
        <taxon>Saprospiria</taxon>
        <taxon>Saprospirales</taxon>
        <taxon>Saprospiraceae</taxon>
        <taxon>Candidatus Opimibacter</taxon>
    </lineage>
</organism>
<dbReference type="Gene3D" id="1.20.5.340">
    <property type="match status" value="1"/>
</dbReference>
<evidence type="ECO:0000313" key="3">
    <source>
        <dbReference type="EMBL" id="MBK9984138.1"/>
    </source>
</evidence>
<sequence>MFKKLKSLFVIEDANAPQDEKTSSTEGLQTPKTENTAVHKAPSVTPVAGVKGQVQDKFLEVLFEALQSNNQQGFDYLEFKDFLRSLANVPMDDGTRFKSAYATAQTMGATKEKILSSAKQYIVILGNEEAKFQEALSGQKDRNLTGKQDEIKNLEKSIQENEAEIEKLKTDIEDHKKQIATLEGEINTASDKLTQTASDFGATYQALLKQIQDDVNNIESHL</sequence>
<dbReference type="Proteomes" id="UP000808337">
    <property type="component" value="Unassembled WGS sequence"/>
</dbReference>
<feature type="compositionally biased region" description="Polar residues" evidence="2">
    <location>
        <begin position="24"/>
        <end position="36"/>
    </location>
</feature>
<evidence type="ECO:0000313" key="4">
    <source>
        <dbReference type="Proteomes" id="UP000808337"/>
    </source>
</evidence>
<dbReference type="EMBL" id="JADKGY010000029">
    <property type="protein sequence ID" value="MBK9984138.1"/>
    <property type="molecule type" value="Genomic_DNA"/>
</dbReference>
<feature type="coiled-coil region" evidence="1">
    <location>
        <begin position="144"/>
        <end position="192"/>
    </location>
</feature>